<dbReference type="OrthoDB" id="15228at2157"/>
<dbReference type="HOGENOM" id="CLU_027052_1_0_2"/>
<dbReference type="EMBL" id="CP001014">
    <property type="protein sequence ID" value="ACB40891.1"/>
    <property type="molecule type" value="Genomic_DNA"/>
</dbReference>
<keyword evidence="3" id="KW-1185">Reference proteome</keyword>
<proteinExistence type="predicted"/>
<evidence type="ECO:0008006" key="4">
    <source>
        <dbReference type="Google" id="ProtNLM"/>
    </source>
</evidence>
<dbReference type="PANTHER" id="PTHR40707:SF1">
    <property type="entry name" value="DUF460 DOMAIN-CONTAINING PROTEIN"/>
    <property type="match status" value="1"/>
</dbReference>
<dbReference type="Proteomes" id="UP000001694">
    <property type="component" value="Chromosome"/>
</dbReference>
<accession>B1YC37</accession>
<dbReference type="PANTHER" id="PTHR40707">
    <property type="entry name" value="POSSIBLE NUCLEASE OF RNASE H FOLD, RUVC/YQGF FAMILY"/>
    <property type="match status" value="1"/>
</dbReference>
<dbReference type="Pfam" id="PF04312">
    <property type="entry name" value="DUF460"/>
    <property type="match status" value="1"/>
</dbReference>
<protein>
    <recommendedName>
        <fullName evidence="4">Nuclease RuvC</fullName>
    </recommendedName>
</protein>
<dbReference type="GeneID" id="6165659"/>
<dbReference type="STRING" id="444157.Tneu_1976"/>
<reference evidence="2" key="1">
    <citation type="submission" date="2008-03" db="EMBL/GenBank/DDBJ databases">
        <title>Complete sequence of Thermoproteus neutrophilus V24Sta.</title>
        <authorList>
            <consortium name="US DOE Joint Genome Institute"/>
            <person name="Copeland A."/>
            <person name="Lucas S."/>
            <person name="Lapidus A."/>
            <person name="Glavina del Rio T."/>
            <person name="Dalin E."/>
            <person name="Tice H."/>
            <person name="Bruce D."/>
            <person name="Goodwin L."/>
            <person name="Pitluck S."/>
            <person name="Sims D."/>
            <person name="Brettin T."/>
            <person name="Detter J.C."/>
            <person name="Han C."/>
            <person name="Kuske C.R."/>
            <person name="Schmutz J."/>
            <person name="Larimer F."/>
            <person name="Land M."/>
            <person name="Hauser L."/>
            <person name="Kyrpides N."/>
            <person name="Mikhailova N."/>
            <person name="Biddle J.F."/>
            <person name="Zhang Z."/>
            <person name="Fitz-Gibbon S.T."/>
            <person name="Lowe T.M."/>
            <person name="Saltikov C."/>
            <person name="House C.H."/>
            <person name="Richardson P."/>
        </authorList>
    </citation>
    <scope>NUCLEOTIDE SEQUENCE [LARGE SCALE GENOMIC DNA]</scope>
    <source>
        <strain evidence="2">V24Sta</strain>
    </source>
</reference>
<dbReference type="InterPro" id="IPR007408">
    <property type="entry name" value="DUF460"/>
</dbReference>
<dbReference type="KEGG" id="tne:Tneu_1976"/>
<dbReference type="RefSeq" id="WP_012351310.1">
    <property type="nucleotide sequence ID" value="NC_010525.1"/>
</dbReference>
<dbReference type="AlphaFoldDB" id="B1YC37"/>
<sequence length="584" mass="66454">MAVVGIDIAPGGQLAYAVLENSAVVERGAADPRTLAPLFKKYRVDILAVDSISELFQHGRKLVKLLGRLPYVVKVVEVTRGPEGYRKTEELVREHLGVFRTRLEPVETAEYLAKLASMGVGTPVKLFEEETIVMVYRRISTAQGGMSRNRYMRNVSHRIKSIAAKIEGRLKEAKLDYDLFIREESGEVTSAKFVVYANREVVRRYVKPMRSIDVAVAVYSAPAKRGEVATRGRFLILGVDPGIYTGLAILTLDGEVLDTVARRGLSRGDLLRYVNQWGVPALVATDVAEPPEFVKKLAAMSGAALYAPHRDMTSEEKSHILDKVKWRTKTTHERDALAAAYKAYLEYRNKFEKLEREFGAILKFEQLEYAKALIIRGYSIAQAVSEALKKRESEETRVVYVAVEKPCPEKDAGLLTKLKAMEYENQQLQKELEELRRQYSQLRRWVEDEKWRDAKYREMQNRIETLVKELSAREAELERLKTQFLEILQNYGSRYKLLHTSEVVQCRGGEPAGTICGNIHSIEEAVARRTMGVPLPQVAKLKLGEYYVIDVEAVRRVTSEIRERLDKGQVDLRKIIEQYRRGLA</sequence>
<evidence type="ECO:0000313" key="2">
    <source>
        <dbReference type="EMBL" id="ACB40891.1"/>
    </source>
</evidence>
<gene>
    <name evidence="2" type="ordered locus">Tneu_1976</name>
</gene>
<dbReference type="eggNOG" id="arCOG04219">
    <property type="taxonomic scope" value="Archaea"/>
</dbReference>
<keyword evidence="1" id="KW-0175">Coiled coil</keyword>
<evidence type="ECO:0000313" key="3">
    <source>
        <dbReference type="Proteomes" id="UP000001694"/>
    </source>
</evidence>
<feature type="coiled-coil region" evidence="1">
    <location>
        <begin position="418"/>
        <end position="483"/>
    </location>
</feature>
<organism evidence="2 3">
    <name type="scientific">Pyrobaculum neutrophilum (strain DSM 2338 / JCM 9278 / NBRC 100436 / V24Sta)</name>
    <name type="common">Thermoproteus neutrophilus</name>
    <dbReference type="NCBI Taxonomy" id="444157"/>
    <lineage>
        <taxon>Archaea</taxon>
        <taxon>Thermoproteota</taxon>
        <taxon>Thermoprotei</taxon>
        <taxon>Thermoproteales</taxon>
        <taxon>Thermoproteaceae</taxon>
        <taxon>Pyrobaculum</taxon>
    </lineage>
</organism>
<name>B1YC37_PYRNV</name>
<evidence type="ECO:0000256" key="1">
    <source>
        <dbReference type="SAM" id="Coils"/>
    </source>
</evidence>